<comment type="caution">
    <text evidence="2">The sequence shown here is derived from an EMBL/GenBank/DDBJ whole genome shotgun (WGS) entry which is preliminary data.</text>
</comment>
<sequence>MNQFNTDSGSIAVEATILMPCLLILTLLVMQFSAATSLKLELSDMTFQIGRLISNRHDVFSGNLSRSDINKISKAFHLEERNISIFIEELEYGDISSGRQNYNIEKLYHDLDGRHCDIDKPLSVKPVINAFNKYHSVYRVTLCRHIESFNTLPLPDEFYDWFEIKFSSAHYGIHH</sequence>
<dbReference type="InterPro" id="IPR031582">
    <property type="entry name" value="TadF"/>
</dbReference>
<gene>
    <name evidence="2" type="ORF">VSA01S_21250</name>
</gene>
<dbReference type="OrthoDB" id="5902408at2"/>
<keyword evidence="1" id="KW-0472">Membrane</keyword>
<dbReference type="AlphaFoldDB" id="A0A511QFE4"/>
<evidence type="ECO:0000256" key="1">
    <source>
        <dbReference type="SAM" id="Phobius"/>
    </source>
</evidence>
<evidence type="ECO:0000313" key="3">
    <source>
        <dbReference type="Proteomes" id="UP000321922"/>
    </source>
</evidence>
<reference evidence="2 3" key="1">
    <citation type="submission" date="2019-07" db="EMBL/GenBank/DDBJ databases">
        <title>Whole genome shotgun sequence of Vibrio sagamiensis NBRC 104589.</title>
        <authorList>
            <person name="Hosoyama A."/>
            <person name="Uohara A."/>
            <person name="Ohji S."/>
            <person name="Ichikawa N."/>
        </authorList>
    </citation>
    <scope>NUCLEOTIDE SEQUENCE [LARGE SCALE GENOMIC DNA]</scope>
    <source>
        <strain evidence="2 3">NBRC 104589</strain>
    </source>
</reference>
<keyword evidence="1" id="KW-1133">Transmembrane helix</keyword>
<protein>
    <submittedName>
        <fullName evidence="2">Uncharacterized protein</fullName>
    </submittedName>
</protein>
<accession>A0A511QFE4</accession>
<organism evidence="2 3">
    <name type="scientific">Vibrio sagamiensis NBRC 104589</name>
    <dbReference type="NCBI Taxonomy" id="1219064"/>
    <lineage>
        <taxon>Bacteria</taxon>
        <taxon>Pseudomonadati</taxon>
        <taxon>Pseudomonadota</taxon>
        <taxon>Gammaproteobacteria</taxon>
        <taxon>Vibrionales</taxon>
        <taxon>Vibrionaceae</taxon>
        <taxon>Vibrio</taxon>
    </lineage>
</organism>
<feature type="transmembrane region" description="Helical" evidence="1">
    <location>
        <begin position="12"/>
        <end position="30"/>
    </location>
</feature>
<keyword evidence="1" id="KW-0812">Transmembrane</keyword>
<name>A0A511QFE4_9VIBR</name>
<dbReference type="Proteomes" id="UP000321922">
    <property type="component" value="Unassembled WGS sequence"/>
</dbReference>
<dbReference type="EMBL" id="BJXJ01000019">
    <property type="protein sequence ID" value="GEM76013.1"/>
    <property type="molecule type" value="Genomic_DNA"/>
</dbReference>
<evidence type="ECO:0000313" key="2">
    <source>
        <dbReference type="EMBL" id="GEM76013.1"/>
    </source>
</evidence>
<proteinExistence type="predicted"/>
<dbReference type="RefSeq" id="WP_039981657.1">
    <property type="nucleotide sequence ID" value="NZ_BAOJ01000063.1"/>
</dbReference>
<keyword evidence="3" id="KW-1185">Reference proteome</keyword>
<dbReference type="Pfam" id="PF16964">
    <property type="entry name" value="TadF"/>
    <property type="match status" value="1"/>
</dbReference>